<dbReference type="AlphaFoldDB" id="A0A4R6QIB2"/>
<name>A0A4R6QIB2_9BURK</name>
<comment type="caution">
    <text evidence="2">The sequence shown here is derived from an EMBL/GenBank/DDBJ whole genome shotgun (WGS) entry which is preliminary data.</text>
</comment>
<dbReference type="OrthoDB" id="8527932at2"/>
<accession>A0A4R6QIB2</accession>
<dbReference type="RefSeq" id="WP_133703677.1">
    <property type="nucleotide sequence ID" value="NZ_SNXS01000013.1"/>
</dbReference>
<gene>
    <name evidence="2" type="ORF">DES47_11345</name>
</gene>
<feature type="region of interest" description="Disordered" evidence="1">
    <location>
        <begin position="58"/>
        <end position="78"/>
    </location>
</feature>
<evidence type="ECO:0000313" key="2">
    <source>
        <dbReference type="EMBL" id="TDP61362.1"/>
    </source>
</evidence>
<protein>
    <submittedName>
        <fullName evidence="2">Uncharacterized protein</fullName>
    </submittedName>
</protein>
<reference evidence="2 3" key="1">
    <citation type="submission" date="2019-03" db="EMBL/GenBank/DDBJ databases">
        <title>Genomic Encyclopedia of Type Strains, Phase IV (KMG-IV): sequencing the most valuable type-strain genomes for metagenomic binning, comparative biology and taxonomic classification.</title>
        <authorList>
            <person name="Goeker M."/>
        </authorList>
    </citation>
    <scope>NUCLEOTIDE SEQUENCE [LARGE SCALE GENOMIC DNA]</scope>
    <source>
        <strain evidence="2 3">DSM 16998</strain>
    </source>
</reference>
<dbReference type="EMBL" id="SNXS01000013">
    <property type="protein sequence ID" value="TDP61362.1"/>
    <property type="molecule type" value="Genomic_DNA"/>
</dbReference>
<sequence>MTQLTLNKAFDSAEPVLRVENRLAAGRHRFSLVVIDAQGRASEADLLVVTVQKVLVPSPGPRIPPATPRRPVPARPDR</sequence>
<dbReference type="Proteomes" id="UP000295361">
    <property type="component" value="Unassembled WGS sequence"/>
</dbReference>
<evidence type="ECO:0000256" key="1">
    <source>
        <dbReference type="SAM" id="MobiDB-lite"/>
    </source>
</evidence>
<keyword evidence="3" id="KW-1185">Reference proteome</keyword>
<proteinExistence type="predicted"/>
<evidence type="ECO:0000313" key="3">
    <source>
        <dbReference type="Proteomes" id="UP000295361"/>
    </source>
</evidence>
<dbReference type="InParanoid" id="A0A4R6QIB2"/>
<organism evidence="2 3">
    <name type="scientific">Roseateles toxinivorans</name>
    <dbReference type="NCBI Taxonomy" id="270368"/>
    <lineage>
        <taxon>Bacteria</taxon>
        <taxon>Pseudomonadati</taxon>
        <taxon>Pseudomonadota</taxon>
        <taxon>Betaproteobacteria</taxon>
        <taxon>Burkholderiales</taxon>
        <taxon>Sphaerotilaceae</taxon>
        <taxon>Roseateles</taxon>
    </lineage>
</organism>